<reference evidence="15 16" key="1">
    <citation type="submission" date="2019-11" db="EMBL/GenBank/DDBJ databases">
        <title>Paenibacillus monticola sp. nov., a novel PGPR strain isolated from mountain sample in China.</title>
        <authorList>
            <person name="Zhao Q."/>
            <person name="Li H.-P."/>
            <person name="Zhang J.-L."/>
        </authorList>
    </citation>
    <scope>NUCLEOTIDE SEQUENCE [LARGE SCALE GENOMIC DNA]</scope>
    <source>
        <strain evidence="15 16">LC-T2</strain>
    </source>
</reference>
<dbReference type="Pfam" id="PF06580">
    <property type="entry name" value="His_kinase"/>
    <property type="match status" value="1"/>
</dbReference>
<organism evidence="15 16">
    <name type="scientific">Paenibacillus monticola</name>
    <dbReference type="NCBI Taxonomy" id="2666075"/>
    <lineage>
        <taxon>Bacteria</taxon>
        <taxon>Bacillati</taxon>
        <taxon>Bacillota</taxon>
        <taxon>Bacilli</taxon>
        <taxon>Bacillales</taxon>
        <taxon>Paenibacillaceae</taxon>
        <taxon>Paenibacillus</taxon>
    </lineage>
</organism>
<dbReference type="AlphaFoldDB" id="A0A7X2L0L5"/>
<evidence type="ECO:0000259" key="14">
    <source>
        <dbReference type="PROSITE" id="PS50885"/>
    </source>
</evidence>
<evidence type="ECO:0000256" key="12">
    <source>
        <dbReference type="SAM" id="Phobius"/>
    </source>
</evidence>
<keyword evidence="10" id="KW-0902">Two-component regulatory system</keyword>
<name>A0A7X2L0L5_9BACL</name>
<comment type="catalytic activity">
    <reaction evidence="1">
        <text>ATP + protein L-histidine = ADP + protein N-phospho-L-histidine.</text>
        <dbReference type="EC" id="2.7.13.3"/>
    </reaction>
</comment>
<dbReference type="GO" id="GO:0005524">
    <property type="term" value="F:ATP binding"/>
    <property type="evidence" value="ECO:0007669"/>
    <property type="project" value="UniProtKB-KW"/>
</dbReference>
<feature type="domain" description="Histidine kinase" evidence="13">
    <location>
        <begin position="397"/>
        <end position="599"/>
    </location>
</feature>
<protein>
    <recommendedName>
        <fullName evidence="3">histidine kinase</fullName>
        <ecNumber evidence="3">2.7.13.3</ecNumber>
    </recommendedName>
</protein>
<dbReference type="SUPFAM" id="SSF55874">
    <property type="entry name" value="ATPase domain of HSP90 chaperone/DNA topoisomerase II/histidine kinase"/>
    <property type="match status" value="1"/>
</dbReference>
<comment type="subcellular location">
    <subcellularLocation>
        <location evidence="2">Cell membrane</location>
        <topology evidence="2">Multi-pass membrane protein</topology>
    </subcellularLocation>
</comment>
<proteinExistence type="predicted"/>
<dbReference type="EC" id="2.7.13.3" evidence="3"/>
<keyword evidence="12" id="KW-0812">Transmembrane</keyword>
<dbReference type="InterPro" id="IPR003660">
    <property type="entry name" value="HAMP_dom"/>
</dbReference>
<evidence type="ECO:0000256" key="2">
    <source>
        <dbReference type="ARBA" id="ARBA00004651"/>
    </source>
</evidence>
<evidence type="ECO:0000256" key="10">
    <source>
        <dbReference type="ARBA" id="ARBA00023012"/>
    </source>
</evidence>
<evidence type="ECO:0000256" key="8">
    <source>
        <dbReference type="ARBA" id="ARBA00022777"/>
    </source>
</evidence>
<dbReference type="InterPro" id="IPR036890">
    <property type="entry name" value="HATPase_C_sf"/>
</dbReference>
<dbReference type="Pfam" id="PF00672">
    <property type="entry name" value="HAMP"/>
    <property type="match status" value="1"/>
</dbReference>
<dbReference type="Pfam" id="PF02518">
    <property type="entry name" value="HATPase_c"/>
    <property type="match status" value="1"/>
</dbReference>
<dbReference type="Proteomes" id="UP000463051">
    <property type="component" value="Unassembled WGS sequence"/>
</dbReference>
<dbReference type="PANTHER" id="PTHR34220:SF7">
    <property type="entry name" value="SENSOR HISTIDINE KINASE YPDA"/>
    <property type="match status" value="1"/>
</dbReference>
<feature type="domain" description="HAMP" evidence="14">
    <location>
        <begin position="324"/>
        <end position="376"/>
    </location>
</feature>
<dbReference type="PROSITE" id="PS50109">
    <property type="entry name" value="HIS_KIN"/>
    <property type="match status" value="1"/>
</dbReference>
<dbReference type="InterPro" id="IPR010559">
    <property type="entry name" value="Sig_transdc_His_kin_internal"/>
</dbReference>
<evidence type="ECO:0000259" key="13">
    <source>
        <dbReference type="PROSITE" id="PS50109"/>
    </source>
</evidence>
<keyword evidence="5" id="KW-0597">Phosphoprotein</keyword>
<dbReference type="GO" id="GO:0000155">
    <property type="term" value="F:phosphorelay sensor kinase activity"/>
    <property type="evidence" value="ECO:0007669"/>
    <property type="project" value="InterPro"/>
</dbReference>
<evidence type="ECO:0000313" key="15">
    <source>
        <dbReference type="EMBL" id="MRN52210.1"/>
    </source>
</evidence>
<evidence type="ECO:0000256" key="4">
    <source>
        <dbReference type="ARBA" id="ARBA00022475"/>
    </source>
</evidence>
<evidence type="ECO:0000256" key="9">
    <source>
        <dbReference type="ARBA" id="ARBA00022840"/>
    </source>
</evidence>
<gene>
    <name evidence="15" type="ORF">GJB61_04285</name>
</gene>
<dbReference type="Gene3D" id="1.10.8.500">
    <property type="entry name" value="HAMP domain in histidine kinase"/>
    <property type="match status" value="1"/>
</dbReference>
<keyword evidence="11 12" id="KW-0472">Membrane</keyword>
<evidence type="ECO:0000256" key="3">
    <source>
        <dbReference type="ARBA" id="ARBA00012438"/>
    </source>
</evidence>
<dbReference type="RefSeq" id="WP_154117187.1">
    <property type="nucleotide sequence ID" value="NZ_WJXB01000001.1"/>
</dbReference>
<dbReference type="SUPFAM" id="SSF158472">
    <property type="entry name" value="HAMP domain-like"/>
    <property type="match status" value="1"/>
</dbReference>
<evidence type="ECO:0000256" key="6">
    <source>
        <dbReference type="ARBA" id="ARBA00022679"/>
    </source>
</evidence>
<accession>A0A7X2L0L5</accession>
<feature type="transmembrane region" description="Helical" evidence="12">
    <location>
        <begin position="303"/>
        <end position="323"/>
    </location>
</feature>
<dbReference type="PANTHER" id="PTHR34220">
    <property type="entry name" value="SENSOR HISTIDINE KINASE YPDA"/>
    <property type="match status" value="1"/>
</dbReference>
<dbReference type="EMBL" id="WJXB01000001">
    <property type="protein sequence ID" value="MRN52210.1"/>
    <property type="molecule type" value="Genomic_DNA"/>
</dbReference>
<keyword evidence="4" id="KW-1003">Cell membrane</keyword>
<keyword evidence="7" id="KW-0547">Nucleotide-binding</keyword>
<evidence type="ECO:0000313" key="16">
    <source>
        <dbReference type="Proteomes" id="UP000463051"/>
    </source>
</evidence>
<keyword evidence="8" id="KW-0418">Kinase</keyword>
<feature type="transmembrane region" description="Helical" evidence="12">
    <location>
        <begin position="20"/>
        <end position="40"/>
    </location>
</feature>
<evidence type="ECO:0000256" key="5">
    <source>
        <dbReference type="ARBA" id="ARBA00022553"/>
    </source>
</evidence>
<evidence type="ECO:0000256" key="7">
    <source>
        <dbReference type="ARBA" id="ARBA00022741"/>
    </source>
</evidence>
<dbReference type="CDD" id="cd06225">
    <property type="entry name" value="HAMP"/>
    <property type="match status" value="1"/>
</dbReference>
<keyword evidence="9" id="KW-0067">ATP-binding</keyword>
<dbReference type="PROSITE" id="PS50885">
    <property type="entry name" value="HAMP"/>
    <property type="match status" value="1"/>
</dbReference>
<dbReference type="Gene3D" id="3.30.565.10">
    <property type="entry name" value="Histidine kinase-like ATPase, C-terminal domain"/>
    <property type="match status" value="1"/>
</dbReference>
<dbReference type="InterPro" id="IPR050640">
    <property type="entry name" value="Bact_2-comp_sensor_kinase"/>
</dbReference>
<sequence>MQLWNNFRYRISGIRTTLLLSYLVIIFICIAMVGAASYYISYKSMLEKVETASFQIVRQIENNMDNDMHSKRNLLLSPYYNQQYIDDINAYASMSSESKFVIRQSFEDLYLKTFNTTPITDFVRFRIYYSTGEMMSSSNNSAHENPAKVRNESWFKDTVNKDGRVNFINVPDSESISEERTIAYSTAILIRDFANPDQFIVVRADYSDSLFRSISQNADLTETSKFLVLDENNTPVYVSEGYSVNLLQDILSRMEGKQGKFWFNHEDSQYFISYTRSEYSGWKTVLLMPKEEIVSPLNSIKTAVIYTGAFAFMITFLLSILLGRMITKPILDLHKSVNRIKRGDFSVGLDVNRRDEIGRIAMNFNAMRNELQMLIENKYIYQIKLQEAELAMLYSQINPHFLYNTLDSIKAMADYYSVEEISEMAQSLADMFRYNIKNSDEVVSLREELEQIEAYIRIQSFRFDGKFQYSVDVEEELYDYSILKMTLQPLVENAVFHGIEPMREKGRIVIAARRYADGVHLSVSDNGVGIMEERLEEIRAALVRPVVQEQYLSLPSGVGIGIRNVYARYAIRYGTRMEFRIESNEGAGTLITLILREEAAGKSK</sequence>
<dbReference type="InterPro" id="IPR005467">
    <property type="entry name" value="His_kinase_dom"/>
</dbReference>
<keyword evidence="16" id="KW-1185">Reference proteome</keyword>
<dbReference type="GO" id="GO:0005886">
    <property type="term" value="C:plasma membrane"/>
    <property type="evidence" value="ECO:0007669"/>
    <property type="project" value="UniProtKB-SubCell"/>
</dbReference>
<dbReference type="Gene3D" id="3.30.450.20">
    <property type="entry name" value="PAS domain"/>
    <property type="match status" value="1"/>
</dbReference>
<keyword evidence="12" id="KW-1133">Transmembrane helix</keyword>
<comment type="caution">
    <text evidence="15">The sequence shown here is derived from an EMBL/GenBank/DDBJ whole genome shotgun (WGS) entry which is preliminary data.</text>
</comment>
<dbReference type="SMART" id="SM00304">
    <property type="entry name" value="HAMP"/>
    <property type="match status" value="1"/>
</dbReference>
<evidence type="ECO:0000256" key="1">
    <source>
        <dbReference type="ARBA" id="ARBA00000085"/>
    </source>
</evidence>
<dbReference type="InterPro" id="IPR003594">
    <property type="entry name" value="HATPase_dom"/>
</dbReference>
<keyword evidence="6" id="KW-0808">Transferase</keyword>
<evidence type="ECO:0000256" key="11">
    <source>
        <dbReference type="ARBA" id="ARBA00023136"/>
    </source>
</evidence>